<dbReference type="PROSITE" id="PS50021">
    <property type="entry name" value="CH"/>
    <property type="match status" value="1"/>
</dbReference>
<evidence type="ECO:0000256" key="1">
    <source>
        <dbReference type="ARBA" id="ARBA00009631"/>
    </source>
</evidence>
<dbReference type="PRINTS" id="PR00888">
    <property type="entry name" value="SM22CALPONIN"/>
</dbReference>
<sequence>MSRATKSGLAREAHEKVLSKYDTKQAQEALEWISSLIEEEFDCSGDLENFQKQLRDGQKLCKVINRLIPDKIRKINTGNLAFKLMENIELFTRGCKDYGLNDAETFQTVDLWDGENLHQVCLCIHALGRKAQKNGFKGLGPKEADRNERQFTEEQMQEGKKVISLQYGSNKGANQSGISFGNTRHM</sequence>
<evidence type="ECO:0000313" key="4">
    <source>
        <dbReference type="EMBL" id="CAF0931034.1"/>
    </source>
</evidence>
<dbReference type="EMBL" id="CAJNOC010002405">
    <property type="protein sequence ID" value="CAF0931034.1"/>
    <property type="molecule type" value="Genomic_DNA"/>
</dbReference>
<organism evidence="4 5">
    <name type="scientific">Brachionus calyciflorus</name>
    <dbReference type="NCBI Taxonomy" id="104777"/>
    <lineage>
        <taxon>Eukaryota</taxon>
        <taxon>Metazoa</taxon>
        <taxon>Spiralia</taxon>
        <taxon>Gnathifera</taxon>
        <taxon>Rotifera</taxon>
        <taxon>Eurotatoria</taxon>
        <taxon>Monogononta</taxon>
        <taxon>Pseudotrocha</taxon>
        <taxon>Ploima</taxon>
        <taxon>Brachionidae</taxon>
        <taxon>Brachionus</taxon>
    </lineage>
</organism>
<dbReference type="InterPro" id="IPR001715">
    <property type="entry name" value="CH_dom"/>
</dbReference>
<gene>
    <name evidence="4" type="ORF">OXX778_LOCUS12908</name>
</gene>
<dbReference type="PANTHER" id="PTHR47385:SF14">
    <property type="entry name" value="TRANSGELIN"/>
    <property type="match status" value="1"/>
</dbReference>
<dbReference type="InterPro" id="IPR003096">
    <property type="entry name" value="SM22_calponin"/>
</dbReference>
<dbReference type="PROSITE" id="PS51122">
    <property type="entry name" value="CALPONIN_2"/>
    <property type="match status" value="1"/>
</dbReference>
<comment type="caution">
    <text evidence="4">The sequence shown here is derived from an EMBL/GenBank/DDBJ whole genome shotgun (WGS) entry which is preliminary data.</text>
</comment>
<dbReference type="InterPro" id="IPR000557">
    <property type="entry name" value="Calponin_repeat"/>
</dbReference>
<dbReference type="AlphaFoldDB" id="A0A814BT45"/>
<dbReference type="InterPro" id="IPR036872">
    <property type="entry name" value="CH_dom_sf"/>
</dbReference>
<dbReference type="Gene3D" id="1.10.418.10">
    <property type="entry name" value="Calponin-like domain"/>
    <property type="match status" value="1"/>
</dbReference>
<dbReference type="GO" id="GO:0015629">
    <property type="term" value="C:actin cytoskeleton"/>
    <property type="evidence" value="ECO:0007669"/>
    <property type="project" value="TreeGrafter"/>
</dbReference>
<dbReference type="PROSITE" id="PS01052">
    <property type="entry name" value="CALPONIN_1"/>
    <property type="match status" value="1"/>
</dbReference>
<dbReference type="PANTHER" id="PTHR47385">
    <property type="entry name" value="CALPONIN"/>
    <property type="match status" value="1"/>
</dbReference>
<evidence type="ECO:0000256" key="2">
    <source>
        <dbReference type="RuleBase" id="RU361224"/>
    </source>
</evidence>
<dbReference type="SMART" id="SM00033">
    <property type="entry name" value="CH"/>
    <property type="match status" value="1"/>
</dbReference>
<keyword evidence="5" id="KW-1185">Reference proteome</keyword>
<proteinExistence type="inferred from homology"/>
<dbReference type="Proteomes" id="UP000663879">
    <property type="component" value="Unassembled WGS sequence"/>
</dbReference>
<dbReference type="GO" id="GO:0051015">
    <property type="term" value="F:actin filament binding"/>
    <property type="evidence" value="ECO:0007669"/>
    <property type="project" value="TreeGrafter"/>
</dbReference>
<dbReference type="SUPFAM" id="SSF47576">
    <property type="entry name" value="Calponin-homology domain, CH-domain"/>
    <property type="match status" value="1"/>
</dbReference>
<evidence type="ECO:0000259" key="3">
    <source>
        <dbReference type="PROSITE" id="PS50021"/>
    </source>
</evidence>
<protein>
    <recommendedName>
        <fullName evidence="2">Transgelin</fullName>
    </recommendedName>
</protein>
<name>A0A814BT45_9BILA</name>
<reference evidence="4" key="1">
    <citation type="submission" date="2021-02" db="EMBL/GenBank/DDBJ databases">
        <authorList>
            <person name="Nowell W R."/>
        </authorList>
    </citation>
    <scope>NUCLEOTIDE SEQUENCE</scope>
    <source>
        <strain evidence="4">Ploen Becks lab</strain>
    </source>
</reference>
<dbReference type="OrthoDB" id="21595at2759"/>
<accession>A0A814BT45</accession>
<dbReference type="GO" id="GO:0007015">
    <property type="term" value="P:actin filament organization"/>
    <property type="evidence" value="ECO:0007669"/>
    <property type="project" value="TreeGrafter"/>
</dbReference>
<evidence type="ECO:0000313" key="5">
    <source>
        <dbReference type="Proteomes" id="UP000663879"/>
    </source>
</evidence>
<dbReference type="Pfam" id="PF00402">
    <property type="entry name" value="Calponin"/>
    <property type="match status" value="1"/>
</dbReference>
<dbReference type="InterPro" id="IPR050606">
    <property type="entry name" value="Calponin-like"/>
</dbReference>
<dbReference type="Pfam" id="PF00307">
    <property type="entry name" value="CH"/>
    <property type="match status" value="1"/>
</dbReference>
<feature type="domain" description="Calponin-homology (CH)" evidence="3">
    <location>
        <begin position="23"/>
        <end position="131"/>
    </location>
</feature>
<comment type="similarity">
    <text evidence="1 2">Belongs to the calponin family.</text>
</comment>